<evidence type="ECO:0000313" key="1">
    <source>
        <dbReference type="EMBL" id="MBM9914017.1"/>
    </source>
</evidence>
<sequence>MKSPASAGLFVGINGKTGIARLSASGRHYIKVAACMPRPSQASKQ</sequence>
<organism evidence="1 4">
    <name type="scientific">Stenotrophomonas lactitubi</name>
    <dbReference type="NCBI Taxonomy" id="2045214"/>
    <lineage>
        <taxon>Bacteria</taxon>
        <taxon>Pseudomonadati</taxon>
        <taxon>Pseudomonadota</taxon>
        <taxon>Gammaproteobacteria</taxon>
        <taxon>Lysobacterales</taxon>
        <taxon>Lysobacteraceae</taxon>
        <taxon>Stenotrophomonas</taxon>
    </lineage>
</organism>
<reference evidence="3" key="1">
    <citation type="submission" date="2021-01" db="EMBL/GenBank/DDBJ databases">
        <title>Stenotrophomonas maltophilia.</title>
        <authorList>
            <person name="Yu Y."/>
        </authorList>
    </citation>
    <scope>NUCLEOTIDE SEQUENCE [LARGE SCALE GENOMIC DNA]</scope>
    <source>
        <strain evidence="3">As-6</strain>
    </source>
</reference>
<evidence type="ECO:0000313" key="2">
    <source>
        <dbReference type="EMBL" id="MBM9936575.1"/>
    </source>
</evidence>
<gene>
    <name evidence="1" type="ORF">JJW18_11075</name>
    <name evidence="2" type="ORF">JJW19_00325</name>
</gene>
<dbReference type="Proteomes" id="UP000784064">
    <property type="component" value="Unassembled WGS sequence"/>
</dbReference>
<name>A0AAW4GGS9_9GAMM</name>
<dbReference type="AlphaFoldDB" id="A0AAW4GGS9"/>
<evidence type="ECO:0000313" key="3">
    <source>
        <dbReference type="Proteomes" id="UP000749453"/>
    </source>
</evidence>
<evidence type="ECO:0000313" key="4">
    <source>
        <dbReference type="Proteomes" id="UP000784064"/>
    </source>
</evidence>
<keyword evidence="3" id="KW-1185">Reference proteome</keyword>
<accession>A0AAW4GGS9</accession>
<dbReference type="Proteomes" id="UP000749453">
    <property type="component" value="Unassembled WGS sequence"/>
</dbReference>
<reference evidence="1" key="2">
    <citation type="submission" date="2021-01" db="EMBL/GenBank/DDBJ databases">
        <authorList>
            <person name="Yu Y."/>
        </authorList>
    </citation>
    <scope>NUCLEOTIDE SEQUENCE</scope>
    <source>
        <strain evidence="1">As-5</strain>
        <strain evidence="2">As-6</strain>
    </source>
</reference>
<dbReference type="EMBL" id="JAFFTA010000017">
    <property type="protein sequence ID" value="MBM9914017.1"/>
    <property type="molecule type" value="Genomic_DNA"/>
</dbReference>
<protein>
    <submittedName>
        <fullName evidence="1">Uncharacterized protein</fullName>
    </submittedName>
</protein>
<dbReference type="RefSeq" id="WP_157804331.1">
    <property type="nucleotide sequence ID" value="NZ_BRFG01000010.1"/>
</dbReference>
<proteinExistence type="predicted"/>
<comment type="caution">
    <text evidence="1">The sequence shown here is derived from an EMBL/GenBank/DDBJ whole genome shotgun (WGS) entry which is preliminary data.</text>
</comment>
<dbReference type="GeneID" id="64106795"/>
<dbReference type="EMBL" id="JAFFTB010000001">
    <property type="protein sequence ID" value="MBM9936575.1"/>
    <property type="molecule type" value="Genomic_DNA"/>
</dbReference>